<feature type="compositionally biased region" description="Polar residues" evidence="4">
    <location>
        <begin position="296"/>
        <end position="317"/>
    </location>
</feature>
<feature type="compositionally biased region" description="Basic and acidic residues" evidence="4">
    <location>
        <begin position="719"/>
        <end position="728"/>
    </location>
</feature>
<feature type="compositionally biased region" description="Basic and acidic residues" evidence="4">
    <location>
        <begin position="318"/>
        <end position="338"/>
    </location>
</feature>
<feature type="compositionally biased region" description="Basic and acidic residues" evidence="4">
    <location>
        <begin position="702"/>
        <end position="711"/>
    </location>
</feature>
<dbReference type="OrthoDB" id="419183at2759"/>
<evidence type="ECO:0000259" key="5">
    <source>
        <dbReference type="PROSITE" id="PS51058"/>
    </source>
</evidence>
<gene>
    <name evidence="6" type="ORF">SEMRO_1654_G288900.1</name>
</gene>
<feature type="compositionally biased region" description="Polar residues" evidence="4">
    <location>
        <begin position="1"/>
        <end position="13"/>
    </location>
</feature>
<dbReference type="GO" id="GO:0003677">
    <property type="term" value="F:DNA binding"/>
    <property type="evidence" value="ECO:0007669"/>
    <property type="project" value="InterPro"/>
</dbReference>
<feature type="compositionally biased region" description="Basic residues" evidence="4">
    <location>
        <begin position="544"/>
        <end position="562"/>
    </location>
</feature>
<feature type="compositionally biased region" description="Polar residues" evidence="4">
    <location>
        <begin position="1201"/>
        <end position="1217"/>
    </location>
</feature>
<feature type="compositionally biased region" description="Basic and acidic residues" evidence="4">
    <location>
        <begin position="968"/>
        <end position="983"/>
    </location>
</feature>
<feature type="compositionally biased region" description="Basic residues" evidence="4">
    <location>
        <begin position="49"/>
        <end position="58"/>
    </location>
</feature>
<feature type="compositionally biased region" description="Basic residues" evidence="4">
    <location>
        <begin position="189"/>
        <end position="208"/>
    </location>
</feature>
<feature type="region of interest" description="Disordered" evidence="4">
    <location>
        <begin position="1329"/>
        <end position="1480"/>
    </location>
</feature>
<sequence length="1480" mass="162252">MSSLKNARLVTQTQEEERQESPPDAENRTMDENHDVLVSSGVDNNTAVKPKKKRKRRISVIPAALRPKKKKPKLLEDPPAEQESQRVKELSSQKDKKKKKSKSKKERRNSTGSSSLMSPSSPLLSYNRPKRQSSPTQQPRLSLGSILECLPQDPINSSKPRTTKAPSAKSKPRKQSLPKSRKSVDHNSHTQKPRPNASKRKASARKRTPKAESNAEEEEDVRSSPRQNQRPDRSPADYPFDPLQSPQLTTNTKAEKKKRRTKSHSPKPKEDSLLQQQTPTTQQTSESPRRPKTTSKTRATAAVNQQYQRQLLTSPVQRQEESVSSKNKVHEFATKKSNTDQINSATSIDHRKGESSNNHMHPDDEAVRNNSDKAQIKARHDDSGQHYSGAEKKTTSATNNATESGTLTQQDFSTTHECQLQQKTGNGDQNSTDDETQQDTKIQARATNRRRNSDDMMVLWLRNRQLERGGTCDKEPGPIAIANTPVKTVMKVVLPTPDERGLRINGTTRRGVTAKKNKKEMAVSKSSKGSDNNKIAANSDIPKKASKRKTKRKDSRAPKQRGKSTNSGELDEPAPSAHDDDDKLGSVENGDATTEKTSTRRTSPRRRTNADFESTTSGEADVQVPRPHEDNKSDKVATLDKPKSARRTSPRRNKSSHRSKQTIGEADFPVAAAHDDNLPSIENAGVTLDKSSTRQTSPGGKPLDDSKRPSPDPEVATRIQDEKRKRCIESGMSQGRAFFDQNQGVLTRSARKRKREERIRLQQSAEGPTLPRIKAKGKSPLSKGSQTRPAPMEEPIVDDKEAVDDEQSLLTVENAPEMVDEASLETNEGTETKGLGEERQPIADDGHVDDKQCAEAFPTVEDAPETAGATSVEQSKSDDRHEAGPFSITHEASETADATSLTAKESIDAKKHVFDGRQHMSDDGHVDDEQCTDEFPTFDDAPEFPTLEDAAAVVDAFLSVDDAPEVADAKTAEPMLDDGHVDGEQGAETFPHVDNGPKAASLHASEANETDEPVAREAKGKGNISDQDGTTKSFTQEKESPERQSHAEDPPAEANAPTEDKNQSKPRADSSSNENPEGAIDESSSNCNCTAGKATRFSANSKKAARKRKVPKRRLRTFSIPKKPMCGSTSDDDTSDYEDEDEDDEDDLEIDPDIETGINAHSGDKSKKRPGKTTTIEVGTPYEKRMQFSDVKSVLFRGTADSKTATDTTPRGSPQTKQKPHKKAGSRKTRKDKGVKRGPRKPKCEDATNDDAQKSSTKGRLGYFTSIRCGDCIGCRALQNCGKCKPCLDKPEFGGPGKTGKLCVLKRCIKPVGGKRISYAAAKAAAAQEASVPSSGMLQPLRKTPKDDLDNESMSLCESTTEELSDMEYDEEKTRDIIAVLQSSRSPAAKPAEISTSHSDDEAAADAHAGPFDILGGLGFGTTKTVSSEVGPADVARKMEEQQRSEMLDWKGEADRASDSDSDGEDDAFLPPPPAAEYFY</sequence>
<dbReference type="Pfam" id="PF02008">
    <property type="entry name" value="zf-CXXC"/>
    <property type="match status" value="1"/>
</dbReference>
<feature type="compositionally biased region" description="Basic and acidic residues" evidence="4">
    <location>
        <begin position="15"/>
        <end position="35"/>
    </location>
</feature>
<feature type="compositionally biased region" description="Basic residues" evidence="4">
    <location>
        <begin position="95"/>
        <end position="107"/>
    </location>
</feature>
<feature type="compositionally biased region" description="Basic residues" evidence="4">
    <location>
        <begin position="1103"/>
        <end position="1116"/>
    </location>
</feature>
<feature type="compositionally biased region" description="Acidic residues" evidence="4">
    <location>
        <begin position="1360"/>
        <end position="1371"/>
    </location>
</feature>
<feature type="compositionally biased region" description="Acidic residues" evidence="4">
    <location>
        <begin position="1130"/>
        <end position="1154"/>
    </location>
</feature>
<feature type="compositionally biased region" description="Basic and acidic residues" evidence="4">
    <location>
        <begin position="830"/>
        <end position="853"/>
    </location>
</feature>
<dbReference type="GO" id="GO:0008270">
    <property type="term" value="F:zinc ion binding"/>
    <property type="evidence" value="ECO:0007669"/>
    <property type="project" value="UniProtKB-KW"/>
</dbReference>
<feature type="compositionally biased region" description="Basic residues" evidence="4">
    <location>
        <begin position="1218"/>
        <end position="1241"/>
    </location>
</feature>
<feature type="compositionally biased region" description="Basic residues" evidence="4">
    <location>
        <begin position="170"/>
        <end position="181"/>
    </location>
</feature>
<dbReference type="PROSITE" id="PS51058">
    <property type="entry name" value="ZF_CXXC"/>
    <property type="match status" value="1"/>
</dbReference>
<feature type="compositionally biased region" description="Basic and acidic residues" evidence="4">
    <location>
        <begin position="1035"/>
        <end position="1049"/>
    </location>
</feature>
<evidence type="ECO:0000256" key="1">
    <source>
        <dbReference type="ARBA" id="ARBA00022723"/>
    </source>
</evidence>
<feature type="compositionally biased region" description="Polar residues" evidence="4">
    <location>
        <begin position="689"/>
        <end position="698"/>
    </location>
</feature>
<feature type="compositionally biased region" description="Basic residues" evidence="4">
    <location>
        <begin position="644"/>
        <end position="660"/>
    </location>
</feature>
<feature type="compositionally biased region" description="Pro residues" evidence="4">
    <location>
        <begin position="1470"/>
        <end position="1480"/>
    </location>
</feature>
<dbReference type="EMBL" id="CAICTM010001652">
    <property type="protein sequence ID" value="CAB9525279.1"/>
    <property type="molecule type" value="Genomic_DNA"/>
</dbReference>
<accession>A0A9N8ESJ6</accession>
<feature type="compositionally biased region" description="Polar residues" evidence="4">
    <location>
        <begin position="395"/>
        <end position="430"/>
    </location>
</feature>
<feature type="region of interest" description="Disordered" evidence="4">
    <location>
        <begin position="1"/>
        <end position="450"/>
    </location>
</feature>
<evidence type="ECO:0000256" key="2">
    <source>
        <dbReference type="ARBA" id="ARBA00022771"/>
    </source>
</evidence>
<feature type="compositionally biased region" description="Low complexity" evidence="4">
    <location>
        <begin position="275"/>
        <end position="284"/>
    </location>
</feature>
<feature type="compositionally biased region" description="Basic residues" evidence="4">
    <location>
        <begin position="255"/>
        <end position="266"/>
    </location>
</feature>
<organism evidence="6 7">
    <name type="scientific">Seminavis robusta</name>
    <dbReference type="NCBI Taxonomy" id="568900"/>
    <lineage>
        <taxon>Eukaryota</taxon>
        <taxon>Sar</taxon>
        <taxon>Stramenopiles</taxon>
        <taxon>Ochrophyta</taxon>
        <taxon>Bacillariophyta</taxon>
        <taxon>Bacillariophyceae</taxon>
        <taxon>Bacillariophycidae</taxon>
        <taxon>Naviculales</taxon>
        <taxon>Naviculaceae</taxon>
        <taxon>Seminavis</taxon>
    </lineage>
</organism>
<feature type="compositionally biased region" description="Low complexity" evidence="4">
    <location>
        <begin position="113"/>
        <end position="125"/>
    </location>
</feature>
<feature type="compositionally biased region" description="Basic and acidic residues" evidence="4">
    <location>
        <begin position="83"/>
        <end position="94"/>
    </location>
</feature>
<evidence type="ECO:0000256" key="4">
    <source>
        <dbReference type="SAM" id="MobiDB-lite"/>
    </source>
</evidence>
<evidence type="ECO:0000313" key="6">
    <source>
        <dbReference type="EMBL" id="CAB9525279.1"/>
    </source>
</evidence>
<reference evidence="6" key="1">
    <citation type="submission" date="2020-06" db="EMBL/GenBank/DDBJ databases">
        <authorList>
            <consortium name="Plant Systems Biology data submission"/>
        </authorList>
    </citation>
    <scope>NUCLEOTIDE SEQUENCE</scope>
    <source>
        <strain evidence="6">D6</strain>
    </source>
</reference>
<proteinExistence type="predicted"/>
<name>A0A9N8ESJ6_9STRA</name>
<keyword evidence="2" id="KW-0863">Zinc-finger</keyword>
<keyword evidence="7" id="KW-1185">Reference proteome</keyword>
<evidence type="ECO:0000313" key="7">
    <source>
        <dbReference type="Proteomes" id="UP001153069"/>
    </source>
</evidence>
<feature type="compositionally biased region" description="Basic and acidic residues" evidence="4">
    <location>
        <begin position="1435"/>
        <end position="1459"/>
    </location>
</feature>
<feature type="compositionally biased region" description="Polar residues" evidence="4">
    <location>
        <begin position="524"/>
        <end position="536"/>
    </location>
</feature>
<dbReference type="Proteomes" id="UP001153069">
    <property type="component" value="Unassembled WGS sequence"/>
</dbReference>
<feature type="region of interest" description="Disordered" evidence="4">
    <location>
        <begin position="968"/>
        <end position="1257"/>
    </location>
</feature>
<dbReference type="InterPro" id="IPR002857">
    <property type="entry name" value="Znf_CXXC"/>
</dbReference>
<keyword evidence="3" id="KW-0862">Zinc</keyword>
<feature type="region of interest" description="Disordered" evidence="4">
    <location>
        <begin position="499"/>
        <end position="901"/>
    </location>
</feature>
<feature type="compositionally biased region" description="Basic and acidic residues" evidence="4">
    <location>
        <begin position="1058"/>
        <end position="1068"/>
    </location>
</feature>
<comment type="caution">
    <text evidence="6">The sequence shown here is derived from an EMBL/GenBank/DDBJ whole genome shotgun (WGS) entry which is preliminary data.</text>
</comment>
<keyword evidence="1" id="KW-0479">Metal-binding</keyword>
<feature type="compositionally biased region" description="Basic and acidic residues" evidence="4">
    <location>
        <begin position="348"/>
        <end position="394"/>
    </location>
</feature>
<protein>
    <submittedName>
        <fullName evidence="6">FYRC</fullName>
    </submittedName>
</protein>
<feature type="compositionally biased region" description="Basic and acidic residues" evidence="4">
    <location>
        <begin position="626"/>
        <end position="643"/>
    </location>
</feature>
<evidence type="ECO:0000256" key="3">
    <source>
        <dbReference type="ARBA" id="ARBA00022833"/>
    </source>
</evidence>
<feature type="compositionally biased region" description="Polar residues" evidence="4">
    <location>
        <begin position="1024"/>
        <end position="1034"/>
    </location>
</feature>
<feature type="domain" description="CXXC-type" evidence="5">
    <location>
        <begin position="1256"/>
        <end position="1309"/>
    </location>
</feature>